<accession>A0A4D8QL50</accession>
<sequence length="426" mass="45523">MTLSRVTLQVVSHQSADMDCPSAQPDGLPFTIGRKPGNSWVLPDPDRHVSKCHCIIERDGPDWILTDTSTNGVYINNGSKPLGNRNSAVLQDGDLLRVGTYDVAVSIAMIPAAAPAAIPTAIPARAPALPPAPDPFEDPRPFGRTAPSAKPTGWPQPDHAPPETSCFRMPDPADDAAVSASSFIPPNWDEDEDAAAPHPPATSVAEPPRPAPPVQGTAPPAVAGGTPDAKDDPLWEAFLDGLGIDLGPLSPAERAATIRTVATVYRTGVLGLTQLLRSRATVKATFNVDHTMIQAVDNNPLKFVPDPDEALARMVRPTGRGYMPPDDAMRQALDDLRSHEMAMMAAVQKAVTALVKEFDPEAVAQAAESGGGITHLLPGARKAQCWDHYERHYKRVLAGLEEDLLGSFGRAFGRAYVTHTKTSERR</sequence>
<dbReference type="SMART" id="SM00240">
    <property type="entry name" value="FHA"/>
    <property type="match status" value="1"/>
</dbReference>
<dbReference type="InterPro" id="IPR008984">
    <property type="entry name" value="SMAD_FHA_dom_sf"/>
</dbReference>
<dbReference type="AlphaFoldDB" id="A0A4D8QL50"/>
<evidence type="ECO:0000313" key="4">
    <source>
        <dbReference type="Proteomes" id="UP000298596"/>
    </source>
</evidence>
<dbReference type="CDD" id="cd00060">
    <property type="entry name" value="FHA"/>
    <property type="match status" value="1"/>
</dbReference>
<protein>
    <submittedName>
        <fullName evidence="3">Type VI secretion system-associated FHA domain protein TagH</fullName>
    </submittedName>
</protein>
<feature type="domain" description="FHA" evidence="2">
    <location>
        <begin position="30"/>
        <end position="77"/>
    </location>
</feature>
<geneLocation type="plasmid" evidence="3">
    <name>p3</name>
</geneLocation>
<dbReference type="NCBIfam" id="TIGR03354">
    <property type="entry name" value="VI_FHA"/>
    <property type="match status" value="1"/>
</dbReference>
<dbReference type="InterPro" id="IPR000253">
    <property type="entry name" value="FHA_dom"/>
</dbReference>
<evidence type="ECO:0000259" key="2">
    <source>
        <dbReference type="PROSITE" id="PS50006"/>
    </source>
</evidence>
<evidence type="ECO:0000256" key="1">
    <source>
        <dbReference type="SAM" id="MobiDB-lite"/>
    </source>
</evidence>
<proteinExistence type="predicted"/>
<dbReference type="EMBL" id="CP032333">
    <property type="protein sequence ID" value="QCO06212.1"/>
    <property type="molecule type" value="Genomic_DNA"/>
</dbReference>
<feature type="region of interest" description="Disordered" evidence="1">
    <location>
        <begin position="128"/>
        <end position="232"/>
    </location>
</feature>
<evidence type="ECO:0000313" key="3">
    <source>
        <dbReference type="EMBL" id="QCO06212.1"/>
    </source>
</evidence>
<organism evidence="3 4">
    <name type="scientific">Azospirillum brasilense</name>
    <dbReference type="NCBI Taxonomy" id="192"/>
    <lineage>
        <taxon>Bacteria</taxon>
        <taxon>Pseudomonadati</taxon>
        <taxon>Pseudomonadota</taxon>
        <taxon>Alphaproteobacteria</taxon>
        <taxon>Rhodospirillales</taxon>
        <taxon>Azospirillaceae</taxon>
        <taxon>Azospirillum</taxon>
    </lineage>
</organism>
<dbReference type="Pfam" id="PF00498">
    <property type="entry name" value="FHA"/>
    <property type="match status" value="1"/>
</dbReference>
<gene>
    <name evidence="3" type="primary">tagH</name>
    <name evidence="3" type="ORF">D3867_30240</name>
</gene>
<keyword evidence="3" id="KW-0614">Plasmid</keyword>
<name>A0A4D8QL50_AZOBR</name>
<dbReference type="InterPro" id="IPR017735">
    <property type="entry name" value="T6SS_FHA"/>
</dbReference>
<dbReference type="SUPFAM" id="SSF49879">
    <property type="entry name" value="SMAD/FHA domain"/>
    <property type="match status" value="1"/>
</dbReference>
<dbReference type="Gene3D" id="2.60.200.20">
    <property type="match status" value="1"/>
</dbReference>
<dbReference type="Pfam" id="PF20232">
    <property type="entry name" value="T6SS_FHA_C"/>
    <property type="match status" value="1"/>
</dbReference>
<reference evidence="3 4" key="1">
    <citation type="submission" date="2018-09" db="EMBL/GenBank/DDBJ databases">
        <title>Whole genome based analysis of evolution and adaptive divergence in Indian and Brazilian strains of Azospirillum brasilense.</title>
        <authorList>
            <person name="Singh C."/>
            <person name="Tripathi A.K."/>
        </authorList>
    </citation>
    <scope>NUCLEOTIDE SEQUENCE [LARGE SCALE GENOMIC DNA]</scope>
    <source>
        <strain evidence="3 4">MTCC4036</strain>
        <plasmid evidence="3 4">p3</plasmid>
    </source>
</reference>
<dbReference type="InterPro" id="IPR046883">
    <property type="entry name" value="T6SS_FHA_C"/>
</dbReference>
<dbReference type="Proteomes" id="UP000298596">
    <property type="component" value="Plasmid p3"/>
</dbReference>
<dbReference type="PROSITE" id="PS50006">
    <property type="entry name" value="FHA_DOMAIN"/>
    <property type="match status" value="1"/>
</dbReference>